<dbReference type="Proteomes" id="UP000011115">
    <property type="component" value="Unassembled WGS sequence"/>
</dbReference>
<sequence length="101" mass="10996">MGEPLGMSPVAFGKQGQAHRKFQCIKVQGCIQRVKEKPFGESSSAFGDIKLLAEGYRMNHQIKHEIKGEMGTLGEPPSGSASLTQLAKRLNVPIFNPTSQI</sequence>
<proteinExistence type="predicted"/>
<accession>M1DW99</accession>
<dbReference type="HOGENOM" id="CLU_2296676_0_0_1"/>
<dbReference type="EnsemblPlants" id="PGSC0003DMT400095423">
    <property type="protein sequence ID" value="PGSC0003DMT400095423"/>
    <property type="gene ID" value="PGSC0003DMG400044994"/>
</dbReference>
<dbReference type="PaxDb" id="4113-PGSC0003DMT400095423"/>
<keyword evidence="2" id="KW-1185">Reference proteome</keyword>
<dbReference type="AlphaFoldDB" id="M1DW99"/>
<evidence type="ECO:0000313" key="2">
    <source>
        <dbReference type="Proteomes" id="UP000011115"/>
    </source>
</evidence>
<reference evidence="2" key="1">
    <citation type="journal article" date="2011" name="Nature">
        <title>Genome sequence and analysis of the tuber crop potato.</title>
        <authorList>
            <consortium name="The Potato Genome Sequencing Consortium"/>
        </authorList>
    </citation>
    <scope>NUCLEOTIDE SEQUENCE [LARGE SCALE GENOMIC DNA]</scope>
    <source>
        <strain evidence="2">cv. DM1-3 516 R44</strain>
    </source>
</reference>
<evidence type="ECO:0000313" key="1">
    <source>
        <dbReference type="EnsemblPlants" id="PGSC0003DMT400095423"/>
    </source>
</evidence>
<protein>
    <submittedName>
        <fullName evidence="1">Uncharacterized protein</fullName>
    </submittedName>
</protein>
<reference evidence="1" key="2">
    <citation type="submission" date="2015-06" db="UniProtKB">
        <authorList>
            <consortium name="EnsemblPlants"/>
        </authorList>
    </citation>
    <scope>IDENTIFICATION</scope>
    <source>
        <strain evidence="1">DM1-3 516 R44</strain>
    </source>
</reference>
<dbReference type="Gramene" id="PGSC0003DMT400095423">
    <property type="protein sequence ID" value="PGSC0003DMT400095423"/>
    <property type="gene ID" value="PGSC0003DMG400044994"/>
</dbReference>
<name>M1DW99_SOLTU</name>
<dbReference type="InParanoid" id="M1DW99"/>
<organism evidence="1 2">
    <name type="scientific">Solanum tuberosum</name>
    <name type="common">Potato</name>
    <dbReference type="NCBI Taxonomy" id="4113"/>
    <lineage>
        <taxon>Eukaryota</taxon>
        <taxon>Viridiplantae</taxon>
        <taxon>Streptophyta</taxon>
        <taxon>Embryophyta</taxon>
        <taxon>Tracheophyta</taxon>
        <taxon>Spermatophyta</taxon>
        <taxon>Magnoliopsida</taxon>
        <taxon>eudicotyledons</taxon>
        <taxon>Gunneridae</taxon>
        <taxon>Pentapetalae</taxon>
        <taxon>asterids</taxon>
        <taxon>lamiids</taxon>
        <taxon>Solanales</taxon>
        <taxon>Solanaceae</taxon>
        <taxon>Solanoideae</taxon>
        <taxon>Solaneae</taxon>
        <taxon>Solanum</taxon>
    </lineage>
</organism>